<dbReference type="EMBL" id="JAXHPO010000071">
    <property type="protein sequence ID" value="MDY6551396.1"/>
    <property type="molecule type" value="Genomic_DNA"/>
</dbReference>
<evidence type="ECO:0000313" key="16">
    <source>
        <dbReference type="Proteomes" id="UP001284094"/>
    </source>
</evidence>
<comment type="catalytic activity">
    <reaction evidence="7">
        <text>guanosine 3',5'-bis(diphosphate) + H2O = GDP + diphosphate + H(+)</text>
        <dbReference type="Rhea" id="RHEA:14253"/>
        <dbReference type="ChEBI" id="CHEBI:15377"/>
        <dbReference type="ChEBI" id="CHEBI:15378"/>
        <dbReference type="ChEBI" id="CHEBI:33019"/>
        <dbReference type="ChEBI" id="CHEBI:58189"/>
        <dbReference type="ChEBI" id="CHEBI:77828"/>
        <dbReference type="EC" id="3.1.7.2"/>
    </reaction>
</comment>
<dbReference type="Gene3D" id="1.20.120.330">
    <property type="entry name" value="Nucleotidyltransferases domain 2"/>
    <property type="match status" value="1"/>
</dbReference>
<evidence type="ECO:0000313" key="12">
    <source>
        <dbReference type="EMBL" id="MDY6551396.1"/>
    </source>
</evidence>
<evidence type="ECO:0000256" key="6">
    <source>
        <dbReference type="ARBA" id="ARBA00023268"/>
    </source>
</evidence>
<comment type="caution">
    <text evidence="13">The sequence shown here is derived from an EMBL/GenBank/DDBJ whole genome shotgun (WGS) entry which is preliminary data.</text>
</comment>
<dbReference type="EC" id="3.1.4.-" evidence="8"/>
<sequence>MINTLPLENYVKSNHDIKAINQWRSDVENQLQAYFDQGQSIREVILARSNLIDEALKFLWQHAELQTTNLGLFAVGGYGRREMLPYSDVDIMILSEQEISTEQEQLISTFISSLWDVGNFKPAISVRTIQDCVTQATNDLTVATALIEARLITGNAQLAKWPRRIVSQSWTDKTFFDAKMEEQAKRYAQHNHTESNLEPDIKNAPGGIRDINQIGWIAKRHFRVNRIYDLVHLGFISEFELSVLEEAECFLWEIRHYLHLMTKRDENRLLFDYQRDIAAIFGYERAEDQSANYPIEQFMKRYYRTAQQVTTLNEILLAYFNESVITPRLPDYERKIEEINENFKIVDGKLAVQHHKVFSENPSAILEIFYLLANRPNIEGIRARTLRLLTLSSKYIDQNFRDNPAHQALFMSIIRSPDRLYETMNAMKRYGVLGNYIPAFGQIMGLMQYDLFHIYTVDAHTLLLLRNLNRFKDPEFTKDFPVVSSVFQRLARRDIVYLAAIFHDIAKGRGGDHSELGASDAISFCRAHGLTERECNLVAWLVKNHLGMSVTAQKRDISDPDIVKLFAEKMGDMEHLDYLYVLTVADINATNPTLWNTWRASLMRQLYTHARDVIRSGLGRPVDYQMLIEDTKFEASELLVNDFSLFDVEKVWQELGDEYFLKESADEIAWHTRAILQHGDNASPLVLMRAHRKYAQDAVQIFIYTQDQPNLFATTVAILDRMNLDVQDARIITASTAFSLDTYVVLDRFGTLLTDPEREETVVEALVKALSQSDKYPGLMQRRIPRQLRHFDIENKVEITFNEALNQNMVEIATLDHPGLLAKVGGLFMMQGLDIHSAKIATLGERAEDIFYVTKKDSIPMTDEESQTFAAQLKAALDEASHQVCIQH</sequence>
<reference evidence="12 16" key="4">
    <citation type="journal article" date="2024" name="Syst. Appl. Microbiol.">
        <title>Evidence for the occurrence of Acinetobacter faecalis in cattle feces and its emended description.</title>
        <authorList>
            <person name="Kyselkova M."/>
            <person name="Xanthopoulou K."/>
            <person name="Shestivska V."/>
            <person name="Spanelova P."/>
            <person name="Maixnerova M."/>
            <person name="Higgins P.G."/>
            <person name="Nemec A."/>
        </authorList>
    </citation>
    <scope>NUCLEOTIDE SEQUENCE [LARGE SCALE GENOMIC DNA]</scope>
    <source>
        <strain evidence="12 16">ANC 7225</strain>
    </source>
</reference>
<evidence type="ECO:0000256" key="8">
    <source>
        <dbReference type="HAMAP-Rule" id="MF_00277"/>
    </source>
</evidence>
<dbReference type="AlphaFoldDB" id="A0A6L6GGA1"/>
<evidence type="ECO:0000256" key="4">
    <source>
        <dbReference type="ARBA" id="ARBA00022801"/>
    </source>
</evidence>
<dbReference type="CDD" id="cd04899">
    <property type="entry name" value="ACT_ACR-UUR-like_2"/>
    <property type="match status" value="1"/>
</dbReference>
<comment type="caution">
    <text evidence="8">Lacks conserved residue(s) required for the propagation of feature annotation.</text>
</comment>
<feature type="domain" description="HD" evidence="10">
    <location>
        <begin position="457"/>
        <end position="579"/>
    </location>
</feature>
<dbReference type="PANTHER" id="PTHR47320:SF1">
    <property type="entry name" value="BIFUNCTIONAL URIDYLYLTRANSFERASE_URIDYLYL-REMOVING ENZYME"/>
    <property type="match status" value="1"/>
</dbReference>
<reference evidence="11 15" key="2">
    <citation type="submission" date="2023-11" db="EMBL/GenBank/DDBJ databases">
        <title>The common occurrence of Acinetobacte faecalis in cattle feces and its emended description.</title>
        <authorList>
            <person name="Kyselkova M."/>
            <person name="Xanthopoulou K."/>
            <person name="Shestivska V."/>
            <person name="Spanelova P."/>
            <person name="Maixnerova M."/>
            <person name="Higgins P.G."/>
            <person name="Nemec A."/>
        </authorList>
    </citation>
    <scope>NUCLEOTIDE SEQUENCE [LARGE SCALE GENOMIC DNA]</scope>
    <source>
        <strain evidence="11 15">ANC 7483</strain>
    </source>
</reference>
<evidence type="ECO:0000313" key="11">
    <source>
        <dbReference type="EMBL" id="MDY6486931.1"/>
    </source>
</evidence>
<evidence type="ECO:0000259" key="9">
    <source>
        <dbReference type="PROSITE" id="PS51671"/>
    </source>
</evidence>
<dbReference type="HAMAP" id="MF_00277">
    <property type="entry name" value="PII_uridylyl_transf"/>
    <property type="match status" value="1"/>
</dbReference>
<gene>
    <name evidence="8 13" type="primary">glnD</name>
    <name evidence="13" type="ORF">GIX10_10160</name>
    <name evidence="12" type="ORF">SKM48_11660</name>
    <name evidence="11" type="ORF">SKM51_06915</name>
</gene>
<dbReference type="GeneID" id="86889500"/>
<evidence type="ECO:0000256" key="7">
    <source>
        <dbReference type="ARBA" id="ARBA00047968"/>
    </source>
</evidence>
<dbReference type="Proteomes" id="UP001284094">
    <property type="component" value="Unassembled WGS sequence"/>
</dbReference>
<dbReference type="EMBL" id="WLYL01000033">
    <property type="protein sequence ID" value="MTD11783.1"/>
    <property type="molecule type" value="Genomic_DNA"/>
</dbReference>
<dbReference type="GO" id="GO:0006808">
    <property type="term" value="P:regulation of nitrogen utilization"/>
    <property type="evidence" value="ECO:0007669"/>
    <property type="project" value="UniProtKB-UniRule"/>
</dbReference>
<name>A0A6L6GGA1_9GAMM</name>
<comment type="function">
    <text evidence="8">Modifies, by uridylylation and deuridylylation, the PII regulatory proteins (GlnB and homologs), in response to the nitrogen status of the cell that GlnD senses through the glutamine level. Under low glutamine levels, catalyzes the conversion of the PII proteins and UTP to PII-UMP and PPi, while under higher glutamine levels, GlnD hydrolyzes PII-UMP to PII and UMP (deuridylylation). Thus, controls uridylylation state and activity of the PII proteins, and plays an important role in the regulation of nitrogen metabolism.</text>
</comment>
<keyword evidence="6 8" id="KW-0511">Multifunctional enzyme</keyword>
<dbReference type="Pfam" id="PF08335">
    <property type="entry name" value="GlnD_UR_UTase"/>
    <property type="match status" value="1"/>
</dbReference>
<dbReference type="CDD" id="cd04900">
    <property type="entry name" value="ACT_UUR-like_1"/>
    <property type="match status" value="1"/>
</dbReference>
<accession>A0A6L6GGA1</accession>
<comment type="cofactor">
    <cofactor evidence="8">
        <name>Mg(2+)</name>
        <dbReference type="ChEBI" id="CHEBI:18420"/>
    </cofactor>
</comment>
<dbReference type="PANTHER" id="PTHR47320">
    <property type="entry name" value="BIFUNCTIONAL URIDYLYLTRANSFERASE/URIDYLYL-REMOVING ENZYME"/>
    <property type="match status" value="1"/>
</dbReference>
<evidence type="ECO:0000256" key="2">
    <source>
        <dbReference type="ARBA" id="ARBA00022695"/>
    </source>
</evidence>
<dbReference type="Proteomes" id="UP000473854">
    <property type="component" value="Unassembled WGS sequence"/>
</dbReference>
<dbReference type="EMBL" id="JAXHPL010000030">
    <property type="protein sequence ID" value="MDY6486931.1"/>
    <property type="molecule type" value="Genomic_DNA"/>
</dbReference>
<dbReference type="Gene3D" id="1.10.3210.10">
    <property type="entry name" value="Hypothetical protein af1432"/>
    <property type="match status" value="1"/>
</dbReference>
<protein>
    <recommendedName>
        <fullName evidence="8">Bifunctional uridylyltransferase/uridylyl-removing enzyme</fullName>
        <shortName evidence="8">UTase/UR</shortName>
    </recommendedName>
    <alternativeName>
        <fullName evidence="8">Bifunctional [protein-PII] modification enzyme</fullName>
    </alternativeName>
    <alternativeName>
        <fullName evidence="8">Bifunctional nitrogen sensor protein</fullName>
    </alternativeName>
    <domain>
        <recommendedName>
            <fullName evidence="8">[Protein-PII] uridylyltransferase</fullName>
            <shortName evidence="8">PII uridylyltransferase</shortName>
            <shortName evidence="8">UTase</shortName>
            <ecNumber evidence="8">2.7.7.59</ecNumber>
        </recommendedName>
    </domain>
    <domain>
        <recommendedName>
            <fullName evidence="8">[Protein-PII]-UMP uridylyl-removing enzyme</fullName>
            <shortName evidence="8">UR</shortName>
            <ecNumber evidence="8">3.1.4.-</ecNumber>
        </recommendedName>
    </domain>
</protein>
<comment type="similarity">
    <text evidence="8">Belongs to the GlnD family.</text>
</comment>
<dbReference type="CDD" id="cd00077">
    <property type="entry name" value="HDc"/>
    <property type="match status" value="1"/>
</dbReference>
<comment type="activity regulation">
    <text evidence="8">Uridylyltransferase (UTase) activity is inhibited by glutamine, while glutamine activates uridylyl-removing (UR) activity.</text>
</comment>
<dbReference type="PROSITE" id="PS51831">
    <property type="entry name" value="HD"/>
    <property type="match status" value="1"/>
</dbReference>
<evidence type="ECO:0000256" key="3">
    <source>
        <dbReference type="ARBA" id="ARBA00022737"/>
    </source>
</evidence>
<dbReference type="Pfam" id="PF01966">
    <property type="entry name" value="HD"/>
    <property type="match status" value="1"/>
</dbReference>
<dbReference type="RefSeq" id="WP_154773352.1">
    <property type="nucleotide sequence ID" value="NZ_JAXHPE010000031.1"/>
</dbReference>
<evidence type="ECO:0000256" key="1">
    <source>
        <dbReference type="ARBA" id="ARBA00022679"/>
    </source>
</evidence>
<dbReference type="Pfam" id="PF01909">
    <property type="entry name" value="NTP_transf_2"/>
    <property type="match status" value="1"/>
</dbReference>
<dbReference type="CDD" id="cd05401">
    <property type="entry name" value="NT_GlnE_GlnD_like"/>
    <property type="match status" value="1"/>
</dbReference>
<dbReference type="EC" id="2.7.7.59" evidence="8"/>
<dbReference type="NCBIfam" id="TIGR01693">
    <property type="entry name" value="UTase_glnD"/>
    <property type="match status" value="1"/>
</dbReference>
<reference evidence="12" key="3">
    <citation type="submission" date="2023-11" db="EMBL/GenBank/DDBJ databases">
        <authorList>
            <person name="Kyselkova M."/>
            <person name="Xanthopoulou K."/>
            <person name="Shestivska V."/>
            <person name="Spanelova P."/>
            <person name="Maixnerova M."/>
            <person name="Higgins P.G."/>
            <person name="Nemec A."/>
        </authorList>
    </citation>
    <scope>NUCLEOTIDE SEQUENCE</scope>
    <source>
        <strain evidence="12">ANC 7225</strain>
    </source>
</reference>
<dbReference type="GO" id="GO:0008081">
    <property type="term" value="F:phosphoric diester hydrolase activity"/>
    <property type="evidence" value="ECO:0007669"/>
    <property type="project" value="UniProtKB-UniRule"/>
</dbReference>
<evidence type="ECO:0000259" key="10">
    <source>
        <dbReference type="PROSITE" id="PS51831"/>
    </source>
</evidence>
<dbReference type="GO" id="GO:0008773">
    <property type="term" value="F:[protein-PII] uridylyltransferase activity"/>
    <property type="evidence" value="ECO:0007669"/>
    <property type="project" value="UniProtKB-UniRule"/>
</dbReference>
<dbReference type="InterPro" id="IPR045865">
    <property type="entry name" value="ACT-like_dom_sf"/>
</dbReference>
<comment type="domain">
    <text evidence="8">Has four distinct domains: an N-terminal nucleotidyltransferase (NT) domain responsible for UTase activity, a central HD domain that encodes UR activity, and two C-terminal ACT domains that seem to have a role in glutamine sensing.</text>
</comment>
<evidence type="ECO:0000313" key="14">
    <source>
        <dbReference type="Proteomes" id="UP000473854"/>
    </source>
</evidence>
<dbReference type="InterPro" id="IPR006674">
    <property type="entry name" value="HD_domain"/>
</dbReference>
<evidence type="ECO:0000313" key="13">
    <source>
        <dbReference type="EMBL" id="MTD11783.1"/>
    </source>
</evidence>
<keyword evidence="4 8" id="KW-0378">Hydrolase</keyword>
<dbReference type="SUPFAM" id="SSF81301">
    <property type="entry name" value="Nucleotidyltransferase"/>
    <property type="match status" value="1"/>
</dbReference>
<proteinExistence type="inferred from homology"/>
<keyword evidence="16" id="KW-1185">Reference proteome</keyword>
<dbReference type="InterPro" id="IPR002934">
    <property type="entry name" value="Polymerase_NTP_transf_dom"/>
</dbReference>
<dbReference type="InterPro" id="IPR003607">
    <property type="entry name" value="HD/PDEase_dom"/>
</dbReference>
<dbReference type="GO" id="GO:0008893">
    <property type="term" value="F:guanosine-3',5'-bis(diphosphate) 3'-diphosphatase activity"/>
    <property type="evidence" value="ECO:0007669"/>
    <property type="project" value="UniProtKB-EC"/>
</dbReference>
<dbReference type="SUPFAM" id="SSF109604">
    <property type="entry name" value="HD-domain/PDEase-like"/>
    <property type="match status" value="1"/>
</dbReference>
<dbReference type="SUPFAM" id="SSF55021">
    <property type="entry name" value="ACT-like"/>
    <property type="match status" value="1"/>
</dbReference>
<dbReference type="InterPro" id="IPR010043">
    <property type="entry name" value="UTase/UR"/>
</dbReference>
<evidence type="ECO:0000313" key="15">
    <source>
        <dbReference type="Proteomes" id="UP001278995"/>
    </source>
</evidence>
<feature type="domain" description="ACT" evidence="9">
    <location>
        <begin position="700"/>
        <end position="781"/>
    </location>
</feature>
<dbReference type="InterPro" id="IPR043519">
    <property type="entry name" value="NT_sf"/>
</dbReference>
<comment type="catalytic activity">
    <reaction evidence="8">
        <text>[protein-PII]-L-tyrosine + UTP = [protein-PII]-uridylyl-L-tyrosine + diphosphate</text>
        <dbReference type="Rhea" id="RHEA:13673"/>
        <dbReference type="Rhea" id="RHEA-COMP:12147"/>
        <dbReference type="Rhea" id="RHEA-COMP:12148"/>
        <dbReference type="ChEBI" id="CHEBI:33019"/>
        <dbReference type="ChEBI" id="CHEBI:46398"/>
        <dbReference type="ChEBI" id="CHEBI:46858"/>
        <dbReference type="ChEBI" id="CHEBI:90602"/>
        <dbReference type="EC" id="2.7.7.59"/>
    </reaction>
</comment>
<dbReference type="PIRSF" id="PIRSF006288">
    <property type="entry name" value="PII_uridyltransf"/>
    <property type="match status" value="1"/>
</dbReference>
<dbReference type="InterPro" id="IPR002912">
    <property type="entry name" value="ACT_dom"/>
</dbReference>
<dbReference type="Proteomes" id="UP001278995">
    <property type="component" value="Unassembled WGS sequence"/>
</dbReference>
<keyword evidence="2 8" id="KW-0548">Nucleotidyltransferase</keyword>
<feature type="region of interest" description="Uridylyltransferase" evidence="8">
    <location>
        <begin position="1"/>
        <end position="338"/>
    </location>
</feature>
<comment type="catalytic activity">
    <reaction evidence="8">
        <text>[protein-PII]-uridylyl-L-tyrosine + H2O = [protein-PII]-L-tyrosine + UMP + H(+)</text>
        <dbReference type="Rhea" id="RHEA:48600"/>
        <dbReference type="Rhea" id="RHEA-COMP:12147"/>
        <dbReference type="Rhea" id="RHEA-COMP:12148"/>
        <dbReference type="ChEBI" id="CHEBI:15377"/>
        <dbReference type="ChEBI" id="CHEBI:15378"/>
        <dbReference type="ChEBI" id="CHEBI:46858"/>
        <dbReference type="ChEBI" id="CHEBI:57865"/>
        <dbReference type="ChEBI" id="CHEBI:90602"/>
    </reaction>
</comment>
<dbReference type="SUPFAM" id="SSF81593">
    <property type="entry name" value="Nucleotidyltransferase substrate binding subunit/domain"/>
    <property type="match status" value="1"/>
</dbReference>
<dbReference type="InterPro" id="IPR013546">
    <property type="entry name" value="PII_UdlTrfase/GS_AdlTrfase"/>
</dbReference>
<feature type="domain" description="ACT" evidence="9">
    <location>
        <begin position="809"/>
        <end position="887"/>
    </location>
</feature>
<organism evidence="13 14">
    <name type="scientific">Acinetobacter faecalis</name>
    <dbReference type="NCBI Taxonomy" id="2665161"/>
    <lineage>
        <taxon>Bacteria</taxon>
        <taxon>Pseudomonadati</taxon>
        <taxon>Pseudomonadota</taxon>
        <taxon>Gammaproteobacteria</taxon>
        <taxon>Moraxellales</taxon>
        <taxon>Moraxellaceae</taxon>
        <taxon>Acinetobacter</taxon>
    </lineage>
</organism>
<keyword evidence="5 8" id="KW-0460">Magnesium</keyword>
<reference evidence="13 14" key="1">
    <citation type="submission" date="2019-11" db="EMBL/GenBank/DDBJ databases">
        <authorList>
            <person name="An D."/>
        </authorList>
    </citation>
    <scope>NUCLEOTIDE SEQUENCE [LARGE SCALE GENOMIC DNA]</scope>
    <source>
        <strain evidence="13 14">YIM 103518</strain>
    </source>
</reference>
<dbReference type="PROSITE" id="PS51671">
    <property type="entry name" value="ACT"/>
    <property type="match status" value="2"/>
</dbReference>
<evidence type="ECO:0000256" key="5">
    <source>
        <dbReference type="ARBA" id="ARBA00022842"/>
    </source>
</evidence>
<dbReference type="SMART" id="SM00471">
    <property type="entry name" value="HDc"/>
    <property type="match status" value="1"/>
</dbReference>
<keyword evidence="3" id="KW-0677">Repeat</keyword>
<keyword evidence="1 8" id="KW-0808">Transferase</keyword>